<dbReference type="PANTHER" id="PTHR11662:SF399">
    <property type="entry name" value="FI19708P1-RELATED"/>
    <property type="match status" value="1"/>
</dbReference>
<evidence type="ECO:0000256" key="5">
    <source>
        <dbReference type="SAM" id="Phobius"/>
    </source>
</evidence>
<feature type="transmembrane region" description="Helical" evidence="5">
    <location>
        <begin position="21"/>
        <end position="39"/>
    </location>
</feature>
<evidence type="ECO:0000256" key="3">
    <source>
        <dbReference type="ARBA" id="ARBA00022989"/>
    </source>
</evidence>
<feature type="transmembrane region" description="Helical" evidence="5">
    <location>
        <begin position="192"/>
        <end position="210"/>
    </location>
</feature>
<feature type="transmembrane region" description="Helical" evidence="5">
    <location>
        <begin position="431"/>
        <end position="453"/>
    </location>
</feature>
<dbReference type="GO" id="GO:0016020">
    <property type="term" value="C:membrane"/>
    <property type="evidence" value="ECO:0007669"/>
    <property type="project" value="UniProtKB-SubCell"/>
</dbReference>
<proteinExistence type="predicted"/>
<feature type="transmembrane region" description="Helical" evidence="5">
    <location>
        <begin position="359"/>
        <end position="379"/>
    </location>
</feature>
<dbReference type="InterPro" id="IPR020846">
    <property type="entry name" value="MFS_dom"/>
</dbReference>
<dbReference type="OrthoDB" id="6360at2"/>
<reference evidence="8" key="1">
    <citation type="submission" date="2017-06" db="EMBL/GenBank/DDBJ databases">
        <title>Genome analysis of Fimbriiglobus ruber SP5, the first member of the order Planctomycetales with confirmed chitinolytic capability.</title>
        <authorList>
            <person name="Ravin N.V."/>
            <person name="Rakitin A.L."/>
            <person name="Ivanova A.A."/>
            <person name="Beletsky A.V."/>
            <person name="Kulichevskaya I.S."/>
            <person name="Mardanov A.V."/>
            <person name="Dedysh S.N."/>
        </authorList>
    </citation>
    <scope>NUCLEOTIDE SEQUENCE [LARGE SCALE GENOMIC DNA]</scope>
    <source>
        <strain evidence="8">SP5</strain>
    </source>
</reference>
<dbReference type="InterPro" id="IPR036259">
    <property type="entry name" value="MFS_trans_sf"/>
</dbReference>
<dbReference type="RefSeq" id="WP_088252577.1">
    <property type="nucleotide sequence ID" value="NZ_NIDE01000001.1"/>
</dbReference>
<name>A0A225E184_9BACT</name>
<feature type="transmembrane region" description="Helical" evidence="5">
    <location>
        <begin position="59"/>
        <end position="81"/>
    </location>
</feature>
<feature type="transmembrane region" description="Helical" evidence="5">
    <location>
        <begin position="332"/>
        <end position="353"/>
    </location>
</feature>
<evidence type="ECO:0000259" key="6">
    <source>
        <dbReference type="PROSITE" id="PS50850"/>
    </source>
</evidence>
<feature type="transmembrane region" description="Helical" evidence="5">
    <location>
        <begin position="252"/>
        <end position="273"/>
    </location>
</feature>
<keyword evidence="3 5" id="KW-1133">Transmembrane helix</keyword>
<dbReference type="SUPFAM" id="SSF103473">
    <property type="entry name" value="MFS general substrate transporter"/>
    <property type="match status" value="1"/>
</dbReference>
<evidence type="ECO:0000256" key="2">
    <source>
        <dbReference type="ARBA" id="ARBA00022692"/>
    </source>
</evidence>
<feature type="domain" description="Major facilitator superfamily (MFS) profile" evidence="6">
    <location>
        <begin position="23"/>
        <end position="458"/>
    </location>
</feature>
<dbReference type="GO" id="GO:0022857">
    <property type="term" value="F:transmembrane transporter activity"/>
    <property type="evidence" value="ECO:0007669"/>
    <property type="project" value="InterPro"/>
</dbReference>
<evidence type="ECO:0000256" key="1">
    <source>
        <dbReference type="ARBA" id="ARBA00004141"/>
    </source>
</evidence>
<dbReference type="EMBL" id="NIDE01000001">
    <property type="protein sequence ID" value="OWK47480.1"/>
    <property type="molecule type" value="Genomic_DNA"/>
</dbReference>
<keyword evidence="4 5" id="KW-0472">Membrane</keyword>
<comment type="caution">
    <text evidence="7">The sequence shown here is derived from an EMBL/GenBank/DDBJ whole genome shotgun (WGS) entry which is preliminary data.</text>
</comment>
<feature type="transmembrane region" description="Helical" evidence="5">
    <location>
        <begin position="93"/>
        <end position="111"/>
    </location>
</feature>
<protein>
    <submittedName>
        <fullName evidence="7">Putative glucarate transporter</fullName>
    </submittedName>
</protein>
<dbReference type="InterPro" id="IPR011701">
    <property type="entry name" value="MFS"/>
</dbReference>
<dbReference type="InterPro" id="IPR050382">
    <property type="entry name" value="MFS_Na/Anion_cotransporter"/>
</dbReference>
<organism evidence="7 8">
    <name type="scientific">Fimbriiglobus ruber</name>
    <dbReference type="NCBI Taxonomy" id="1908690"/>
    <lineage>
        <taxon>Bacteria</taxon>
        <taxon>Pseudomonadati</taxon>
        <taxon>Planctomycetota</taxon>
        <taxon>Planctomycetia</taxon>
        <taxon>Gemmatales</taxon>
        <taxon>Gemmataceae</taxon>
        <taxon>Fimbriiglobus</taxon>
    </lineage>
</organism>
<evidence type="ECO:0000313" key="7">
    <source>
        <dbReference type="EMBL" id="OWK47480.1"/>
    </source>
</evidence>
<accession>A0A225E184</accession>
<dbReference type="PANTHER" id="PTHR11662">
    <property type="entry name" value="SOLUTE CARRIER FAMILY 17"/>
    <property type="match status" value="1"/>
</dbReference>
<keyword evidence="8" id="KW-1185">Reference proteome</keyword>
<dbReference type="PROSITE" id="PS50850">
    <property type="entry name" value="MFS"/>
    <property type="match status" value="1"/>
</dbReference>
<dbReference type="Pfam" id="PF07690">
    <property type="entry name" value="MFS_1"/>
    <property type="match status" value="1"/>
</dbReference>
<sequence length="477" mass="52327">MTPPNGHPATTPSAAPTRVRYSILALLCLLAMITYLDRAMYGSAKKDLMKSVGETETQFYLVLMAFQVAYAIFEIPTGWMGDTFGPRKTLLRIVLWWSVFVALTAFAGMTIPGTEIVPIGFFVLIGMQFLFGMGEAGAFPNISKSVYNWFPNNQRGFAQGAVWLSARFMGGMTPTIWVLLVTIGGFEWREALWLFAGAAVTWCVVFWFWFRNRPEEHPAVGREEADLINAGKAPPIGHGGVPWGTIFRSRNLWALCGMYMVTNFSWYFLMYNLPGTLTAQYPDRSATNDGKLLLALLSGAPLLVGMFGCLLGGALTDWYIRKTGDRKWGRRLFGMLGYGLAALFYLGAAGAKLYAPDNLWLFAGCLILMGFSNDLIMAPSWATAQDVGRKYAAIVSGTMNMVGNLGATLGLLTTGRILRAHTIGQEIQPTGFVICFVIYALVYGIGVLIWLLIDPTKPVVPDELLAESDHGTTGAND</sequence>
<comment type="subcellular location">
    <subcellularLocation>
        <location evidence="1">Membrane</location>
        <topology evidence="1">Multi-pass membrane protein</topology>
    </subcellularLocation>
</comment>
<feature type="transmembrane region" description="Helical" evidence="5">
    <location>
        <begin position="160"/>
        <end position="186"/>
    </location>
</feature>
<dbReference type="Gene3D" id="1.20.1250.20">
    <property type="entry name" value="MFS general substrate transporter like domains"/>
    <property type="match status" value="2"/>
</dbReference>
<feature type="transmembrane region" description="Helical" evidence="5">
    <location>
        <begin position="293"/>
        <end position="320"/>
    </location>
</feature>
<dbReference type="AlphaFoldDB" id="A0A225E184"/>
<gene>
    <name evidence="7" type="ORF">FRUB_01179</name>
</gene>
<evidence type="ECO:0000313" key="8">
    <source>
        <dbReference type="Proteomes" id="UP000214646"/>
    </source>
</evidence>
<keyword evidence="2 5" id="KW-0812">Transmembrane</keyword>
<dbReference type="Proteomes" id="UP000214646">
    <property type="component" value="Unassembled WGS sequence"/>
</dbReference>
<evidence type="ECO:0000256" key="4">
    <source>
        <dbReference type="ARBA" id="ARBA00023136"/>
    </source>
</evidence>
<feature type="transmembrane region" description="Helical" evidence="5">
    <location>
        <begin position="117"/>
        <end position="139"/>
    </location>
</feature>